<organism evidence="2 3">
    <name type="scientific">Cymbomonas tetramitiformis</name>
    <dbReference type="NCBI Taxonomy" id="36881"/>
    <lineage>
        <taxon>Eukaryota</taxon>
        <taxon>Viridiplantae</taxon>
        <taxon>Chlorophyta</taxon>
        <taxon>Pyramimonadophyceae</taxon>
        <taxon>Pyramimonadales</taxon>
        <taxon>Pyramimonadaceae</taxon>
        <taxon>Cymbomonas</taxon>
    </lineage>
</organism>
<evidence type="ECO:0000313" key="2">
    <source>
        <dbReference type="EMBL" id="KAK3278298.1"/>
    </source>
</evidence>
<evidence type="ECO:0000256" key="1">
    <source>
        <dbReference type="SAM" id="MobiDB-lite"/>
    </source>
</evidence>
<feature type="region of interest" description="Disordered" evidence="1">
    <location>
        <begin position="175"/>
        <end position="207"/>
    </location>
</feature>
<protein>
    <submittedName>
        <fullName evidence="2">Uncharacterized protein</fullName>
    </submittedName>
</protein>
<name>A0AAE0LAQ5_9CHLO</name>
<sequence length="207" mass="22078">MEGWVIPNLYATAPNPLTITESQRGWAVLSLNPPPPYQHWEAGSLGNTRPRLAPPTGIWGQGGWALPSLDPPPPFQRSGCGRPGGGRPRPRPLSQGSVGYQGSAVLRAAHRECGPRVPRGVCSVRRSSAWISALLDRYLTATGRRTGPPSTRPANWTATGPRWTSCLAAMTAPGRTWTAPGPPTWAVAGPRTGPRTGRGWTCGPPWT</sequence>
<dbReference type="Proteomes" id="UP001190700">
    <property type="component" value="Unassembled WGS sequence"/>
</dbReference>
<reference evidence="2 3" key="1">
    <citation type="journal article" date="2015" name="Genome Biol. Evol.">
        <title>Comparative Genomics of a Bacterivorous Green Alga Reveals Evolutionary Causalities and Consequences of Phago-Mixotrophic Mode of Nutrition.</title>
        <authorList>
            <person name="Burns J.A."/>
            <person name="Paasch A."/>
            <person name="Narechania A."/>
            <person name="Kim E."/>
        </authorList>
    </citation>
    <scope>NUCLEOTIDE SEQUENCE [LARGE SCALE GENOMIC DNA]</scope>
    <source>
        <strain evidence="2 3">PLY_AMNH</strain>
    </source>
</reference>
<dbReference type="AlphaFoldDB" id="A0AAE0LAQ5"/>
<feature type="compositionally biased region" description="Low complexity" evidence="1">
    <location>
        <begin position="189"/>
        <end position="207"/>
    </location>
</feature>
<feature type="region of interest" description="Disordered" evidence="1">
    <location>
        <begin position="71"/>
        <end position="98"/>
    </location>
</feature>
<accession>A0AAE0LAQ5</accession>
<dbReference type="EMBL" id="LGRX02005531">
    <property type="protein sequence ID" value="KAK3278298.1"/>
    <property type="molecule type" value="Genomic_DNA"/>
</dbReference>
<gene>
    <name evidence="2" type="ORF">CYMTET_13755</name>
</gene>
<proteinExistence type="predicted"/>
<keyword evidence="3" id="KW-1185">Reference proteome</keyword>
<comment type="caution">
    <text evidence="2">The sequence shown here is derived from an EMBL/GenBank/DDBJ whole genome shotgun (WGS) entry which is preliminary data.</text>
</comment>
<evidence type="ECO:0000313" key="3">
    <source>
        <dbReference type="Proteomes" id="UP001190700"/>
    </source>
</evidence>